<keyword evidence="5 8" id="KW-0057">Aromatic amino acid biosynthesis</keyword>
<evidence type="ECO:0000256" key="5">
    <source>
        <dbReference type="ARBA" id="ARBA00023141"/>
    </source>
</evidence>
<dbReference type="PANTHER" id="PTHR43406">
    <property type="entry name" value="TRYPTOPHAN SYNTHASE, ALPHA CHAIN"/>
    <property type="match status" value="1"/>
</dbReference>
<dbReference type="GO" id="GO:0004834">
    <property type="term" value="F:tryptophan synthase activity"/>
    <property type="evidence" value="ECO:0007669"/>
    <property type="project" value="UniProtKB-EC"/>
</dbReference>
<keyword evidence="11" id="KW-1185">Reference proteome</keyword>
<dbReference type="InterPro" id="IPR018204">
    <property type="entry name" value="Trp_synthase_alpha_AS"/>
</dbReference>
<comment type="caution">
    <text evidence="10">The sequence shown here is derived from an EMBL/GenBank/DDBJ whole genome shotgun (WGS) entry which is preliminary data.</text>
</comment>
<gene>
    <name evidence="8 10" type="primary">trpA</name>
    <name evidence="10" type="ORF">OEV82_08045</name>
</gene>
<evidence type="ECO:0000313" key="10">
    <source>
        <dbReference type="EMBL" id="MCU9594406.1"/>
    </source>
</evidence>
<proteinExistence type="inferred from homology"/>
<comment type="similarity">
    <text evidence="8 9">Belongs to the TrpA family.</text>
</comment>
<evidence type="ECO:0000256" key="3">
    <source>
        <dbReference type="ARBA" id="ARBA00022605"/>
    </source>
</evidence>
<evidence type="ECO:0000256" key="9">
    <source>
        <dbReference type="RuleBase" id="RU003662"/>
    </source>
</evidence>
<evidence type="ECO:0000313" key="11">
    <source>
        <dbReference type="Proteomes" id="UP001208656"/>
    </source>
</evidence>
<dbReference type="Gene3D" id="3.20.20.70">
    <property type="entry name" value="Aldolase class I"/>
    <property type="match status" value="1"/>
</dbReference>
<keyword evidence="6 8" id="KW-0456">Lyase</keyword>
<dbReference type="Pfam" id="PF00290">
    <property type="entry name" value="Trp_syntA"/>
    <property type="match status" value="1"/>
</dbReference>
<dbReference type="SUPFAM" id="SSF51366">
    <property type="entry name" value="Ribulose-phoshate binding barrel"/>
    <property type="match status" value="1"/>
</dbReference>
<dbReference type="InterPro" id="IPR013785">
    <property type="entry name" value="Aldolase_TIM"/>
</dbReference>
<dbReference type="HAMAP" id="MF_00131">
    <property type="entry name" value="Trp_synth_alpha"/>
    <property type="match status" value="1"/>
</dbReference>
<accession>A0ABT2WHH6</accession>
<organism evidence="10 11">
    <name type="scientific">Pallidibacillus thermolactis</name>
    <dbReference type="NCBI Taxonomy" id="251051"/>
    <lineage>
        <taxon>Bacteria</taxon>
        <taxon>Bacillati</taxon>
        <taxon>Bacillota</taxon>
        <taxon>Bacilli</taxon>
        <taxon>Bacillales</taxon>
        <taxon>Bacillaceae</taxon>
        <taxon>Pallidibacillus</taxon>
    </lineage>
</organism>
<evidence type="ECO:0000256" key="6">
    <source>
        <dbReference type="ARBA" id="ARBA00023239"/>
    </source>
</evidence>
<comment type="subunit">
    <text evidence="2 8">Tetramer of two alpha and two beta chains.</text>
</comment>
<dbReference type="InterPro" id="IPR002028">
    <property type="entry name" value="Trp_synthase_suA"/>
</dbReference>
<name>A0ABT2WHH6_9BACI</name>
<evidence type="ECO:0000256" key="4">
    <source>
        <dbReference type="ARBA" id="ARBA00022822"/>
    </source>
</evidence>
<dbReference type="EC" id="4.2.1.20" evidence="8"/>
<evidence type="ECO:0000256" key="1">
    <source>
        <dbReference type="ARBA" id="ARBA00004733"/>
    </source>
</evidence>
<dbReference type="PROSITE" id="PS00167">
    <property type="entry name" value="TRP_SYNTHASE_ALPHA"/>
    <property type="match status" value="1"/>
</dbReference>
<dbReference type="CDD" id="cd04724">
    <property type="entry name" value="Tryptophan_synthase_alpha"/>
    <property type="match status" value="1"/>
</dbReference>
<protein>
    <recommendedName>
        <fullName evidence="8">Tryptophan synthase alpha chain</fullName>
        <ecNumber evidence="8">4.2.1.20</ecNumber>
    </recommendedName>
</protein>
<sequence>MGKERIERTFQNKLLRGEKLFIPYLMAGDGGLDVLDERIQFLEKCGVSAIELGIPFSDPVADGPTIQKAGLRSLKEGTTLTGVLKHLKKCKKTRTVPIILMAYLNPIYRYGLENFAVDAKEAGVDGVIIPDVPLEEEELVTGYLHQHHIAFIRLVALTSSRDRVKEIASRSEGFLYAVSVMGTTGARKNHDSHVKDYLEMLKRYSSVPVLAGFGVSNVEQARKLSYHCDGVIVGSRIVELFHEDRTEEIKVFIRGSIHHTLEPSHKG</sequence>
<reference evidence="10 11" key="1">
    <citation type="submission" date="2022-10" db="EMBL/GenBank/DDBJ databases">
        <title>Description of Fervidibacillus gen. nov. in the family Fervidibacillaceae fam. nov. with two species, Fervidibacillus albus sp. nov., and Fervidibacillus halotolerans sp. nov., isolated from tidal flat sediments.</title>
        <authorList>
            <person name="Kwon K.K."/>
            <person name="Yang S.-H."/>
        </authorList>
    </citation>
    <scope>NUCLEOTIDE SEQUENCE [LARGE SCALE GENOMIC DNA]</scope>
    <source>
        <strain evidence="10 11">DSM 23332</strain>
    </source>
</reference>
<evidence type="ECO:0000256" key="8">
    <source>
        <dbReference type="HAMAP-Rule" id="MF_00131"/>
    </source>
</evidence>
<evidence type="ECO:0000256" key="2">
    <source>
        <dbReference type="ARBA" id="ARBA00011270"/>
    </source>
</evidence>
<dbReference type="Proteomes" id="UP001208656">
    <property type="component" value="Unassembled WGS sequence"/>
</dbReference>
<comment type="pathway">
    <text evidence="1 8">Amino-acid biosynthesis; L-tryptophan biosynthesis; L-tryptophan from chorismate: step 5/5.</text>
</comment>
<dbReference type="InterPro" id="IPR011060">
    <property type="entry name" value="RibuloseP-bd_barrel"/>
</dbReference>
<dbReference type="RefSeq" id="WP_173659298.1">
    <property type="nucleotide sequence ID" value="NZ_JAOUSE010000020.1"/>
</dbReference>
<keyword evidence="4 8" id="KW-0822">Tryptophan biosynthesis</keyword>
<keyword evidence="3 8" id="KW-0028">Amino-acid biosynthesis</keyword>
<dbReference type="PANTHER" id="PTHR43406:SF1">
    <property type="entry name" value="TRYPTOPHAN SYNTHASE ALPHA CHAIN, CHLOROPLASTIC"/>
    <property type="match status" value="1"/>
</dbReference>
<feature type="active site" description="Proton acceptor" evidence="8">
    <location>
        <position position="62"/>
    </location>
</feature>
<dbReference type="EMBL" id="JAOUSE010000020">
    <property type="protein sequence ID" value="MCU9594406.1"/>
    <property type="molecule type" value="Genomic_DNA"/>
</dbReference>
<comment type="function">
    <text evidence="8">The alpha subunit is responsible for the aldol cleavage of indoleglycerol phosphate to indole and glyceraldehyde 3-phosphate.</text>
</comment>
<feature type="active site" description="Proton acceptor" evidence="8">
    <location>
        <position position="51"/>
    </location>
</feature>
<dbReference type="NCBIfam" id="TIGR00262">
    <property type="entry name" value="trpA"/>
    <property type="match status" value="1"/>
</dbReference>
<comment type="catalytic activity">
    <reaction evidence="7 8">
        <text>(1S,2R)-1-C-(indol-3-yl)glycerol 3-phosphate + L-serine = D-glyceraldehyde 3-phosphate + L-tryptophan + H2O</text>
        <dbReference type="Rhea" id="RHEA:10532"/>
        <dbReference type="ChEBI" id="CHEBI:15377"/>
        <dbReference type="ChEBI" id="CHEBI:33384"/>
        <dbReference type="ChEBI" id="CHEBI:57912"/>
        <dbReference type="ChEBI" id="CHEBI:58866"/>
        <dbReference type="ChEBI" id="CHEBI:59776"/>
        <dbReference type="EC" id="4.2.1.20"/>
    </reaction>
</comment>
<evidence type="ECO:0000256" key="7">
    <source>
        <dbReference type="ARBA" id="ARBA00049047"/>
    </source>
</evidence>